<evidence type="ECO:0000256" key="1">
    <source>
        <dbReference type="ARBA" id="ARBA00022614"/>
    </source>
</evidence>
<dbReference type="InterPro" id="IPR001611">
    <property type="entry name" value="Leu-rich_rpt"/>
</dbReference>
<dbReference type="STRING" id="7918.ENSLOCP00000022247"/>
<reference evidence="6" key="1">
    <citation type="submission" date="2011-12" db="EMBL/GenBank/DDBJ databases">
        <title>The Draft Genome of Lepisosteus oculatus.</title>
        <authorList>
            <consortium name="The Broad Institute Genome Assembly &amp; Analysis Group"/>
            <consortium name="Computational R&amp;D Group"/>
            <consortium name="and Sequencing Platform"/>
            <person name="Di Palma F."/>
            <person name="Alfoldi J."/>
            <person name="Johnson J."/>
            <person name="Berlin A."/>
            <person name="Gnerre S."/>
            <person name="Jaffe D."/>
            <person name="MacCallum I."/>
            <person name="Young S."/>
            <person name="Walker B.J."/>
            <person name="Lander E.S."/>
            <person name="Lindblad-Toh K."/>
        </authorList>
    </citation>
    <scope>NUCLEOTIDE SEQUENCE [LARGE SCALE GENOMIC DNA]</scope>
</reference>
<name>W5NNN8_LEPOC</name>
<keyword evidence="2" id="KW-0732">Signal</keyword>
<dbReference type="GeneTree" id="ENSGT00940000166908"/>
<reference evidence="5" key="3">
    <citation type="submission" date="2025-09" db="UniProtKB">
        <authorList>
            <consortium name="Ensembl"/>
        </authorList>
    </citation>
    <scope>IDENTIFICATION</scope>
</reference>
<proteinExistence type="predicted"/>
<dbReference type="eggNOG" id="KOG0619">
    <property type="taxonomic scope" value="Eukaryota"/>
</dbReference>
<evidence type="ECO:0000256" key="2">
    <source>
        <dbReference type="ARBA" id="ARBA00022729"/>
    </source>
</evidence>
<dbReference type="InterPro" id="IPR051071">
    <property type="entry name" value="LRR-bact_E3_ubiq_ligases"/>
</dbReference>
<evidence type="ECO:0000313" key="6">
    <source>
        <dbReference type="Proteomes" id="UP000018468"/>
    </source>
</evidence>
<dbReference type="Pfam" id="PF13855">
    <property type="entry name" value="LRR_8"/>
    <property type="match status" value="2"/>
</dbReference>
<dbReference type="InterPro" id="IPR003591">
    <property type="entry name" value="Leu-rich_rpt_typical-subtyp"/>
</dbReference>
<dbReference type="Pfam" id="PF00560">
    <property type="entry name" value="LRR_1"/>
    <property type="match status" value="1"/>
</dbReference>
<keyword evidence="6" id="KW-1185">Reference proteome</keyword>
<reference evidence="5" key="2">
    <citation type="submission" date="2025-08" db="UniProtKB">
        <authorList>
            <consortium name="Ensembl"/>
        </authorList>
    </citation>
    <scope>IDENTIFICATION</scope>
</reference>
<dbReference type="Ensembl" id="ENSLOCT00000022288.1">
    <property type="protein sequence ID" value="ENSLOCP00000022247.1"/>
    <property type="gene ID" value="ENSLOCG00000018146.1"/>
</dbReference>
<dbReference type="SUPFAM" id="SSF52058">
    <property type="entry name" value="L domain-like"/>
    <property type="match status" value="1"/>
</dbReference>
<dbReference type="PROSITE" id="PS51450">
    <property type="entry name" value="LRR"/>
    <property type="match status" value="1"/>
</dbReference>
<dbReference type="EMBL" id="AHAT01005112">
    <property type="status" value="NOT_ANNOTATED_CDS"/>
    <property type="molecule type" value="Genomic_DNA"/>
</dbReference>
<dbReference type="PANTHER" id="PTHR47114:SF3">
    <property type="entry name" value="LEUCINE-RICH ALPHA-2-GLYCOPROTEIN-LIKE"/>
    <property type="match status" value="1"/>
</dbReference>
<organism evidence="5 6">
    <name type="scientific">Lepisosteus oculatus</name>
    <name type="common">Spotted gar</name>
    <dbReference type="NCBI Taxonomy" id="7918"/>
    <lineage>
        <taxon>Eukaryota</taxon>
        <taxon>Metazoa</taxon>
        <taxon>Chordata</taxon>
        <taxon>Craniata</taxon>
        <taxon>Vertebrata</taxon>
        <taxon>Euteleostomi</taxon>
        <taxon>Actinopterygii</taxon>
        <taxon>Neopterygii</taxon>
        <taxon>Holostei</taxon>
        <taxon>Semionotiformes</taxon>
        <taxon>Lepisosteidae</taxon>
        <taxon>Lepisosteus</taxon>
    </lineage>
</organism>
<dbReference type="InParanoid" id="W5NNN8"/>
<dbReference type="AlphaFoldDB" id="W5NNN8"/>
<dbReference type="Bgee" id="ENSLOCG00000018146">
    <property type="expression patterns" value="Expressed in ovary and 1 other cell type or tissue"/>
</dbReference>
<keyword evidence="3" id="KW-0677">Repeat</keyword>
<evidence type="ECO:0000259" key="4">
    <source>
        <dbReference type="SMART" id="SM00082"/>
    </source>
</evidence>
<evidence type="ECO:0000313" key="5">
    <source>
        <dbReference type="Ensembl" id="ENSLOCP00000022247.1"/>
    </source>
</evidence>
<sequence length="250" mass="27733">CPEGCCCPGPGSSVLCEGQGWRSLPRSVPPNVSALSVARNRLCDVDHLLLPFSRLRELSLSHNELSHFPRGLPSGLETLLLRVNRITYLTATSLRQLSNLTRLDMEDNRVRVIQAGTFQGLKQLRFLSLKGNRLSSIPDSLPGSLVHLDVSHNCISTLGLTSLASLVNLQMFKVNSNHLKFIPDRAFESLPSLKAVQLDDNLWACECDILYLYRWLLNSRLKMATDLVCAAPLHLARRLLLTLSVVAICP</sequence>
<dbReference type="Gene3D" id="3.80.10.10">
    <property type="entry name" value="Ribonuclease Inhibitor"/>
    <property type="match status" value="3"/>
</dbReference>
<dbReference type="Proteomes" id="UP000018468">
    <property type="component" value="Linkage group LG20"/>
</dbReference>
<keyword evidence="1" id="KW-0433">Leucine-rich repeat</keyword>
<accession>W5NNN8</accession>
<protein>
    <submittedName>
        <fullName evidence="5">Si:ch211-191d15.2</fullName>
    </submittedName>
</protein>
<feature type="domain" description="LRRCT" evidence="4">
    <location>
        <begin position="201"/>
        <end position="250"/>
    </location>
</feature>
<dbReference type="PANTHER" id="PTHR47114">
    <property type="match status" value="1"/>
</dbReference>
<dbReference type="OMA" id="CLESTRT"/>
<dbReference type="SMART" id="SM00369">
    <property type="entry name" value="LRR_TYP"/>
    <property type="match status" value="4"/>
</dbReference>
<dbReference type="HOGENOM" id="CLU_000288_18_10_1"/>
<dbReference type="SMART" id="SM00082">
    <property type="entry name" value="LRRCT"/>
    <property type="match status" value="1"/>
</dbReference>
<dbReference type="InterPro" id="IPR000483">
    <property type="entry name" value="Cys-rich_flank_reg_C"/>
</dbReference>
<dbReference type="InterPro" id="IPR032675">
    <property type="entry name" value="LRR_dom_sf"/>
</dbReference>
<evidence type="ECO:0000256" key="3">
    <source>
        <dbReference type="ARBA" id="ARBA00022737"/>
    </source>
</evidence>